<proteinExistence type="predicted"/>
<accession>A0A179FH19</accession>
<dbReference type="Pfam" id="PF06985">
    <property type="entry name" value="HET"/>
    <property type="match status" value="1"/>
</dbReference>
<dbReference type="STRING" id="1380566.A0A179FH19"/>
<dbReference type="EMBL" id="LSBJ02000005">
    <property type="protein sequence ID" value="OAQ64707.2"/>
    <property type="molecule type" value="Genomic_DNA"/>
</dbReference>
<organism evidence="2 3">
    <name type="scientific">Pochonia chlamydosporia 170</name>
    <dbReference type="NCBI Taxonomy" id="1380566"/>
    <lineage>
        <taxon>Eukaryota</taxon>
        <taxon>Fungi</taxon>
        <taxon>Dikarya</taxon>
        <taxon>Ascomycota</taxon>
        <taxon>Pezizomycotina</taxon>
        <taxon>Sordariomycetes</taxon>
        <taxon>Hypocreomycetidae</taxon>
        <taxon>Hypocreales</taxon>
        <taxon>Clavicipitaceae</taxon>
        <taxon>Pochonia</taxon>
    </lineage>
</organism>
<protein>
    <recommendedName>
        <fullName evidence="1">Heterokaryon incompatibility domain-containing protein</fullName>
    </recommendedName>
</protein>
<dbReference type="AlphaFoldDB" id="A0A179FH19"/>
<name>A0A179FH19_METCM</name>
<dbReference type="OrthoDB" id="3557394at2759"/>
<dbReference type="RefSeq" id="XP_018142021.2">
    <property type="nucleotide sequence ID" value="XM_018285058.2"/>
</dbReference>
<sequence>MMHMIYSAADNVVIWLGPGNPHTDFALDLMNSAEFRKRLWELPFLGRQPFENEILLDVIFKHDLCRRDWWQRLWVRQEFILATNEPIICCGSRAIAWSDIVGCFASLPRLWNYPDCAKIWEDCRNRLSSVLSRRHDTVGIHPMSLDRIRNSFHESKALPLHDAFRYVLRNSAATNPRDLIYGLLGLLEKHDRDRLTVDYTLEPMTVYRQAAYLLWAEHSEQLLSTLLPTLSFRGSSSVHPSWVPDFAASKIRGWQDHKTMQADKPWGRQSNSLFDNNKSILRLNGVLFDTVESTTQAPDTFDDIQEILPFLRHAESLLSEAVNRPILSEHPLWPMRDLKNQESVLKTLTKSAVSSEDLFPGFSDQSIWDLLLSTRVQNQVDDDSAQTETNIRSKLFARLSTMLRGKVTGRKALTTASGFVGVGVSQIKAGDIITLIFGATAPLVLRCSGDEFNIVGSAYISGLMDPEILDSYTERLKSRETFFNIG</sequence>
<evidence type="ECO:0000313" key="3">
    <source>
        <dbReference type="Proteomes" id="UP000078397"/>
    </source>
</evidence>
<dbReference type="PANTHER" id="PTHR24148">
    <property type="entry name" value="ANKYRIN REPEAT DOMAIN-CONTAINING PROTEIN 39 HOMOLOG-RELATED"/>
    <property type="match status" value="1"/>
</dbReference>
<dbReference type="Proteomes" id="UP000078397">
    <property type="component" value="Unassembled WGS sequence"/>
</dbReference>
<dbReference type="InterPro" id="IPR052895">
    <property type="entry name" value="HetReg/Transcr_Mod"/>
</dbReference>
<dbReference type="KEGG" id="pchm:VFPPC_05944"/>
<reference evidence="2 3" key="1">
    <citation type="journal article" date="2016" name="PLoS Pathog.">
        <title>Biosynthesis of antibiotic leucinostatins in bio-control fungus Purpureocillium lilacinum and their inhibition on phytophthora revealed by genome mining.</title>
        <authorList>
            <person name="Wang G."/>
            <person name="Liu Z."/>
            <person name="Lin R."/>
            <person name="Li E."/>
            <person name="Mao Z."/>
            <person name="Ling J."/>
            <person name="Yang Y."/>
            <person name="Yin W.B."/>
            <person name="Xie B."/>
        </authorList>
    </citation>
    <scope>NUCLEOTIDE SEQUENCE [LARGE SCALE GENOMIC DNA]</scope>
    <source>
        <strain evidence="2">170</strain>
    </source>
</reference>
<dbReference type="InterPro" id="IPR010730">
    <property type="entry name" value="HET"/>
</dbReference>
<evidence type="ECO:0000259" key="1">
    <source>
        <dbReference type="Pfam" id="PF06985"/>
    </source>
</evidence>
<evidence type="ECO:0000313" key="2">
    <source>
        <dbReference type="EMBL" id="OAQ64707.2"/>
    </source>
</evidence>
<dbReference type="PANTHER" id="PTHR24148:SF73">
    <property type="entry name" value="HET DOMAIN PROTEIN (AFU_ORTHOLOGUE AFUA_8G01020)"/>
    <property type="match status" value="1"/>
</dbReference>
<keyword evidence="3" id="KW-1185">Reference proteome</keyword>
<comment type="caution">
    <text evidence="2">The sequence shown here is derived from an EMBL/GenBank/DDBJ whole genome shotgun (WGS) entry which is preliminary data.</text>
</comment>
<dbReference type="GeneID" id="28849052"/>
<dbReference type="Pfam" id="PF26639">
    <property type="entry name" value="Het-6_barrel"/>
    <property type="match status" value="1"/>
</dbReference>
<feature type="domain" description="Heterokaryon incompatibility" evidence="1">
    <location>
        <begin position="1"/>
        <end position="78"/>
    </location>
</feature>
<gene>
    <name evidence="2" type="ORF">VFPPC_05944</name>
</gene>